<accession>C7XUR6</accession>
<dbReference type="Pfam" id="PF04221">
    <property type="entry name" value="RelB"/>
    <property type="match status" value="1"/>
</dbReference>
<dbReference type="EMBL" id="GG698802">
    <property type="protein sequence ID" value="EEU31027.1"/>
    <property type="molecule type" value="Genomic_DNA"/>
</dbReference>
<evidence type="ECO:0000313" key="1">
    <source>
        <dbReference type="EMBL" id="EEU31027.1"/>
    </source>
</evidence>
<evidence type="ECO:0000313" key="2">
    <source>
        <dbReference type="Proteomes" id="UP000003987"/>
    </source>
</evidence>
<dbReference type="HOGENOM" id="CLU_154558_4_0_9"/>
<dbReference type="NCBIfam" id="TIGR02384">
    <property type="entry name" value="RelB_DinJ"/>
    <property type="match status" value="1"/>
</dbReference>
<dbReference type="Gene3D" id="1.10.1220.10">
    <property type="entry name" value="Met repressor-like"/>
    <property type="match status" value="1"/>
</dbReference>
<protein>
    <submittedName>
        <fullName evidence="1">Addiction module antitoxin, RelB/DinJ family</fullName>
    </submittedName>
</protein>
<dbReference type="InterPro" id="IPR013321">
    <property type="entry name" value="Arc_rbn_hlx_hlx"/>
</dbReference>
<name>C7XUR6_9LACO</name>
<organism evidence="1 2">
    <name type="scientific">Limosilactobacillus coleohominis 101-4-CHN</name>
    <dbReference type="NCBI Taxonomy" id="575594"/>
    <lineage>
        <taxon>Bacteria</taxon>
        <taxon>Bacillati</taxon>
        <taxon>Bacillota</taxon>
        <taxon>Bacilli</taxon>
        <taxon>Lactobacillales</taxon>
        <taxon>Lactobacillaceae</taxon>
        <taxon>Limosilactobacillus</taxon>
    </lineage>
</organism>
<proteinExistence type="predicted"/>
<sequence length="98" mass="11306">MMTMDSVMMKNKNKKLQVNINRELAGEAEDVIEELGLTPTAVINALYREIVATGRIPLNLTLTPEQRTELHIRQLSKDKPEVEIKTNKDFEEFFDDED</sequence>
<dbReference type="InterPro" id="IPR007337">
    <property type="entry name" value="RelB/DinJ"/>
</dbReference>
<keyword evidence="2" id="KW-1185">Reference proteome</keyword>
<gene>
    <name evidence="1" type="ORF">HMPREF0501_00432</name>
</gene>
<reference evidence="1 2" key="1">
    <citation type="submission" date="2009-06" db="EMBL/GenBank/DDBJ databases">
        <title>The Genome Sequence of Lactobacillus coleohominis strain 101-4-CHN.</title>
        <authorList>
            <consortium name="The Broad Institute Genome Sequencing Platform"/>
            <person name="Ward D."/>
            <person name="Young S.K."/>
            <person name="Zeng Q."/>
            <person name="Koehrsen M."/>
            <person name="Alvarado L."/>
            <person name="Berlin A."/>
            <person name="Borenstein D."/>
            <person name="Chen Z."/>
            <person name="Engels R."/>
            <person name="Freedman E."/>
            <person name="Gellesch M."/>
            <person name="Goldberg J."/>
            <person name="Griggs A."/>
            <person name="Gujja S."/>
            <person name="Heiman D."/>
            <person name="Hepburn T."/>
            <person name="Howarth C."/>
            <person name="Jen D."/>
            <person name="Larson L."/>
            <person name="Lewis B."/>
            <person name="Mehta T."/>
            <person name="Park D."/>
            <person name="Pearson M."/>
            <person name="Roberts A."/>
            <person name="Saif S."/>
            <person name="Shea T."/>
            <person name="Shenoy N."/>
            <person name="Sisk P."/>
            <person name="Stolte C."/>
            <person name="Sykes S."/>
            <person name="Walk T."/>
            <person name="White J."/>
            <person name="Yandava C."/>
            <person name="Liu Y."/>
            <person name="Xu Q."/>
            <person name="Lander E."/>
            <person name="Nusbaum C."/>
            <person name="Galagan J."/>
            <person name="Birren B."/>
        </authorList>
    </citation>
    <scope>NUCLEOTIDE SEQUENCE [LARGE SCALE GENOMIC DNA]</scope>
    <source>
        <strain evidence="1 2">101-4-CHN</strain>
    </source>
</reference>
<dbReference type="AlphaFoldDB" id="C7XUR6"/>
<dbReference type="Proteomes" id="UP000003987">
    <property type="component" value="Unassembled WGS sequence"/>
</dbReference>
<dbReference type="eggNOG" id="COG3077">
    <property type="taxonomic scope" value="Bacteria"/>
</dbReference>
<dbReference type="STRING" id="575594.HMPREF0501_00432"/>
<dbReference type="GO" id="GO:0006355">
    <property type="term" value="P:regulation of DNA-templated transcription"/>
    <property type="evidence" value="ECO:0007669"/>
    <property type="project" value="InterPro"/>
</dbReference>